<gene>
    <name evidence="1" type="ORF">FJV41_48400</name>
</gene>
<proteinExistence type="predicted"/>
<name>A0A540WIA0_9BACT</name>
<sequence length="112" mass="12149">MSATAIPFHIVPVKVIDFSGARMSLALAKNRYGTAQPQLDILLPSGATHRQLSALLHALSASLELNTPANERWLIQNDCCVGPNHGRIYLELAEGDEAEALRGMMLLDTLRG</sequence>
<dbReference type="AlphaFoldDB" id="A0A540WIA0"/>
<dbReference type="OrthoDB" id="5382879at2"/>
<dbReference type="Proteomes" id="UP000315369">
    <property type="component" value="Unassembled WGS sequence"/>
</dbReference>
<accession>A0A540WIA0</accession>
<dbReference type="EMBL" id="VIFM01000468">
    <property type="protein sequence ID" value="TQF08722.1"/>
    <property type="molecule type" value="Genomic_DNA"/>
</dbReference>
<reference evidence="1 2" key="1">
    <citation type="submission" date="2019-06" db="EMBL/GenBank/DDBJ databases">
        <authorList>
            <person name="Livingstone P."/>
            <person name="Whitworth D."/>
        </authorList>
    </citation>
    <scope>NUCLEOTIDE SEQUENCE [LARGE SCALE GENOMIC DNA]</scope>
    <source>
        <strain evidence="1 2">AM401</strain>
    </source>
</reference>
<keyword evidence="2" id="KW-1185">Reference proteome</keyword>
<evidence type="ECO:0000313" key="2">
    <source>
        <dbReference type="Proteomes" id="UP000315369"/>
    </source>
</evidence>
<organism evidence="1 2">
    <name type="scientific">Myxococcus llanfairpwllgwyngyllgogerychwyrndrobwllllantysiliogogogochensis</name>
    <dbReference type="NCBI Taxonomy" id="2590453"/>
    <lineage>
        <taxon>Bacteria</taxon>
        <taxon>Pseudomonadati</taxon>
        <taxon>Myxococcota</taxon>
        <taxon>Myxococcia</taxon>
        <taxon>Myxococcales</taxon>
        <taxon>Cystobacterineae</taxon>
        <taxon>Myxococcaceae</taxon>
        <taxon>Myxococcus</taxon>
    </lineage>
</organism>
<protein>
    <submittedName>
        <fullName evidence="1">Uncharacterized protein</fullName>
    </submittedName>
</protein>
<evidence type="ECO:0000313" key="1">
    <source>
        <dbReference type="EMBL" id="TQF08722.1"/>
    </source>
</evidence>
<dbReference type="RefSeq" id="WP_141649387.1">
    <property type="nucleotide sequence ID" value="NZ_VIFM01000468.1"/>
</dbReference>
<comment type="caution">
    <text evidence="1">The sequence shown here is derived from an EMBL/GenBank/DDBJ whole genome shotgun (WGS) entry which is preliminary data.</text>
</comment>